<evidence type="ECO:0000256" key="17">
    <source>
        <dbReference type="ARBA" id="ARBA00049551"/>
    </source>
</evidence>
<evidence type="ECO:0000256" key="6">
    <source>
        <dbReference type="ARBA" id="ARBA00022660"/>
    </source>
</evidence>
<evidence type="ECO:0000256" key="13">
    <source>
        <dbReference type="ARBA" id="ARBA00023075"/>
    </source>
</evidence>
<keyword evidence="8" id="KW-0999">Mitochondrion inner membrane</keyword>
<evidence type="ECO:0000256" key="3">
    <source>
        <dbReference type="ARBA" id="ARBA00012944"/>
    </source>
</evidence>
<evidence type="ECO:0000256" key="18">
    <source>
        <dbReference type="SAM" id="Phobius"/>
    </source>
</evidence>
<proteinExistence type="inferred from homology"/>
<dbReference type="GO" id="GO:0006120">
    <property type="term" value="P:mitochondrial electron transport, NADH to ubiquinone"/>
    <property type="evidence" value="ECO:0007669"/>
    <property type="project" value="TreeGrafter"/>
</dbReference>
<comment type="similarity">
    <text evidence="2">Belongs to the complex I subunit 2 family.</text>
</comment>
<keyword evidence="10" id="KW-0249">Electron transport</keyword>
<feature type="transmembrane region" description="Helical" evidence="18">
    <location>
        <begin position="233"/>
        <end position="255"/>
    </location>
</feature>
<feature type="transmembrane region" description="Helical" evidence="18">
    <location>
        <begin position="324"/>
        <end position="343"/>
    </location>
</feature>
<feature type="transmembrane region" description="Helical" evidence="18">
    <location>
        <begin position="202"/>
        <end position="221"/>
    </location>
</feature>
<evidence type="ECO:0000256" key="15">
    <source>
        <dbReference type="ARBA" id="ARBA00023136"/>
    </source>
</evidence>
<feature type="transmembrane region" description="Helical" evidence="18">
    <location>
        <begin position="60"/>
        <end position="81"/>
    </location>
</feature>
<dbReference type="AlphaFoldDB" id="Q06SB1"/>
<evidence type="ECO:0000256" key="7">
    <source>
        <dbReference type="ARBA" id="ARBA00022692"/>
    </source>
</evidence>
<evidence type="ECO:0000256" key="14">
    <source>
        <dbReference type="ARBA" id="ARBA00023128"/>
    </source>
</evidence>
<dbReference type="EMBL" id="DQ632742">
    <property type="protein sequence ID" value="ABF60127.1"/>
    <property type="molecule type" value="Genomic_DNA"/>
</dbReference>
<name>Q06SB1_9BIVA</name>
<keyword evidence="13" id="KW-0830">Ubiquinone</keyword>
<feature type="transmembrane region" description="Helical" evidence="18">
    <location>
        <begin position="87"/>
        <end position="105"/>
    </location>
</feature>
<dbReference type="GO" id="GO:0005743">
    <property type="term" value="C:mitochondrial inner membrane"/>
    <property type="evidence" value="ECO:0007669"/>
    <property type="project" value="UniProtKB-SubCell"/>
</dbReference>
<dbReference type="Pfam" id="PF00361">
    <property type="entry name" value="Proton_antipo_M"/>
    <property type="match status" value="1"/>
</dbReference>
<feature type="transmembrane region" description="Helical" evidence="18">
    <location>
        <begin position="7"/>
        <end position="23"/>
    </location>
</feature>
<keyword evidence="15 18" id="KW-0472">Membrane</keyword>
<keyword evidence="11 18" id="KW-1133">Transmembrane helix</keyword>
<evidence type="ECO:0000256" key="10">
    <source>
        <dbReference type="ARBA" id="ARBA00022982"/>
    </source>
</evidence>
<feature type="domain" description="NADH:quinone oxidoreductase/Mrp antiporter transmembrane" evidence="19">
    <location>
        <begin position="26"/>
        <end position="289"/>
    </location>
</feature>
<gene>
    <name evidence="20" type="primary">ND2</name>
</gene>
<keyword evidence="7 18" id="KW-0812">Transmembrane</keyword>
<dbReference type="InterPro" id="IPR001750">
    <property type="entry name" value="ND/Mrp_TM"/>
</dbReference>
<evidence type="ECO:0000256" key="1">
    <source>
        <dbReference type="ARBA" id="ARBA00004448"/>
    </source>
</evidence>
<keyword evidence="5" id="KW-0813">Transport</keyword>
<feature type="transmembrane region" description="Helical" evidence="18">
    <location>
        <begin position="176"/>
        <end position="196"/>
    </location>
</feature>
<geneLocation type="mitochondrion" evidence="20"/>
<keyword evidence="9" id="KW-1278">Translocase</keyword>
<dbReference type="PANTHER" id="PTHR46552:SF1">
    <property type="entry name" value="NADH-UBIQUINONE OXIDOREDUCTASE CHAIN 2"/>
    <property type="match status" value="1"/>
</dbReference>
<evidence type="ECO:0000256" key="5">
    <source>
        <dbReference type="ARBA" id="ARBA00022448"/>
    </source>
</evidence>
<feature type="transmembrane region" description="Helical" evidence="18">
    <location>
        <begin position="29"/>
        <end position="48"/>
    </location>
</feature>
<evidence type="ECO:0000256" key="9">
    <source>
        <dbReference type="ARBA" id="ARBA00022967"/>
    </source>
</evidence>
<evidence type="ECO:0000256" key="12">
    <source>
        <dbReference type="ARBA" id="ARBA00023027"/>
    </source>
</evidence>
<comment type="catalytic activity">
    <reaction evidence="17">
        <text>a ubiquinone + NADH + 5 H(+)(in) = a ubiquinol + NAD(+) + 4 H(+)(out)</text>
        <dbReference type="Rhea" id="RHEA:29091"/>
        <dbReference type="Rhea" id="RHEA-COMP:9565"/>
        <dbReference type="Rhea" id="RHEA-COMP:9566"/>
        <dbReference type="ChEBI" id="CHEBI:15378"/>
        <dbReference type="ChEBI" id="CHEBI:16389"/>
        <dbReference type="ChEBI" id="CHEBI:17976"/>
        <dbReference type="ChEBI" id="CHEBI:57540"/>
        <dbReference type="ChEBI" id="CHEBI:57945"/>
        <dbReference type="EC" id="7.1.1.2"/>
    </reaction>
</comment>
<accession>Q06SB1</accession>
<feature type="transmembrane region" description="Helical" evidence="18">
    <location>
        <begin position="112"/>
        <end position="131"/>
    </location>
</feature>
<dbReference type="PANTHER" id="PTHR46552">
    <property type="entry name" value="NADH-UBIQUINONE OXIDOREDUCTASE CHAIN 2"/>
    <property type="match status" value="1"/>
</dbReference>
<dbReference type="InterPro" id="IPR050175">
    <property type="entry name" value="Complex_I_Subunit_2"/>
</dbReference>
<keyword evidence="14 20" id="KW-0496">Mitochondrion</keyword>
<keyword evidence="12" id="KW-0520">NAD</keyword>
<protein>
    <recommendedName>
        <fullName evidence="4">NADH-ubiquinone oxidoreductase chain 2</fullName>
        <ecNumber evidence="3">7.1.1.2</ecNumber>
    </recommendedName>
    <alternativeName>
        <fullName evidence="16">NADH dehydrogenase subunit 2</fullName>
    </alternativeName>
</protein>
<evidence type="ECO:0000256" key="2">
    <source>
        <dbReference type="ARBA" id="ARBA00007012"/>
    </source>
</evidence>
<feature type="transmembrane region" description="Helical" evidence="18">
    <location>
        <begin position="275"/>
        <end position="295"/>
    </location>
</feature>
<dbReference type="EC" id="7.1.1.2" evidence="3"/>
<sequence>MVLVSPILLLNYLVLLISLMMMGTCQSSFGCYLSFELNLIGSIFLLYWGPRGSINCGVYIYYQVMGSIFFGASCVFLNSSFFWGGNWVEWIIWVGLCVGFIVKIGCFPFHHWVWVVLTSSSWVNIFIFGVFQKCGQFLMVGNMGFEEYPMIFLFFSFITTSFVGSLMGLDKQTVSEFMVCSILFQTGVMGMLSLVSLADFKIYFFFYFFMSVNFFFSLHLASKSRYFSPYKNMVSEPFLGKMVVFGFYGICLMGFPPTKGFFLKSFLVLSLLKAGNVFMSTLMMILSVVSAFWYYQMMKKWMVILKNDLKGFKKLEFVKLKSNLSSWGGMFCYFGMICFDLIMSGK</sequence>
<evidence type="ECO:0000256" key="8">
    <source>
        <dbReference type="ARBA" id="ARBA00022792"/>
    </source>
</evidence>
<organism evidence="20">
    <name type="scientific">Hiatella arctica</name>
    <dbReference type="NCBI Taxonomy" id="120431"/>
    <lineage>
        <taxon>Eukaryota</taxon>
        <taxon>Metazoa</taxon>
        <taxon>Spiralia</taxon>
        <taxon>Lophotrochozoa</taxon>
        <taxon>Mollusca</taxon>
        <taxon>Bivalvia</taxon>
        <taxon>Autobranchia</taxon>
        <taxon>Heteroconchia</taxon>
        <taxon>Euheterodonta</taxon>
        <taxon>Imparidentia</taxon>
        <taxon>Adapedonta</taxon>
        <taxon>Hiatelloidea</taxon>
        <taxon>Hiatellidae</taxon>
        <taxon>Hiatella</taxon>
    </lineage>
</organism>
<evidence type="ECO:0000313" key="20">
    <source>
        <dbReference type="EMBL" id="ABF60127.1"/>
    </source>
</evidence>
<evidence type="ECO:0000256" key="4">
    <source>
        <dbReference type="ARBA" id="ARBA00021008"/>
    </source>
</evidence>
<reference evidence="20" key="1">
    <citation type="journal article" date="2006" name="Front. Zool.">
        <title>The complete sequences and gene organisation of the mitochondrial genomes of the heterodont bivalves Acanthocardia tuberculata and Hiatella arctica--and the first record for a putative Atpase subunit 8 gene in marine bivalves.</title>
        <authorList>
            <person name="Dreyer H."/>
            <person name="Steiner G."/>
        </authorList>
    </citation>
    <scope>NUCLEOTIDE SEQUENCE</scope>
</reference>
<feature type="transmembrane region" description="Helical" evidence="18">
    <location>
        <begin position="151"/>
        <end position="169"/>
    </location>
</feature>
<evidence type="ECO:0000256" key="11">
    <source>
        <dbReference type="ARBA" id="ARBA00022989"/>
    </source>
</evidence>
<evidence type="ECO:0000256" key="16">
    <source>
        <dbReference type="ARBA" id="ARBA00031028"/>
    </source>
</evidence>
<dbReference type="GO" id="GO:0008137">
    <property type="term" value="F:NADH dehydrogenase (ubiquinone) activity"/>
    <property type="evidence" value="ECO:0007669"/>
    <property type="project" value="UniProtKB-EC"/>
</dbReference>
<evidence type="ECO:0000259" key="19">
    <source>
        <dbReference type="Pfam" id="PF00361"/>
    </source>
</evidence>
<comment type="subcellular location">
    <subcellularLocation>
        <location evidence="1">Mitochondrion inner membrane</location>
        <topology evidence="1">Multi-pass membrane protein</topology>
    </subcellularLocation>
</comment>
<keyword evidence="6" id="KW-0679">Respiratory chain</keyword>